<accession>A0A937XIY8</accession>
<dbReference type="Proteomes" id="UP000779900">
    <property type="component" value="Unassembled WGS sequence"/>
</dbReference>
<dbReference type="AlphaFoldDB" id="A0A937XIY8"/>
<proteinExistence type="predicted"/>
<evidence type="ECO:0000313" key="1">
    <source>
        <dbReference type="EMBL" id="MBM3331945.1"/>
    </source>
</evidence>
<dbReference type="EMBL" id="VGIR01000051">
    <property type="protein sequence ID" value="MBM3331945.1"/>
    <property type="molecule type" value="Genomic_DNA"/>
</dbReference>
<protein>
    <submittedName>
        <fullName evidence="1">Uncharacterized protein</fullName>
    </submittedName>
</protein>
<evidence type="ECO:0000313" key="2">
    <source>
        <dbReference type="Proteomes" id="UP000779900"/>
    </source>
</evidence>
<comment type="caution">
    <text evidence="1">The sequence shown here is derived from an EMBL/GenBank/DDBJ whole genome shotgun (WGS) entry which is preliminary data.</text>
</comment>
<sequence>MSSIRRKQTFGSMAVARFSPPLGENVPKAINVGLTFEDALKLHLGLGQLLGHLNSYDRSTKAGKRSAVNVCVYTQAKRITINEGHL</sequence>
<name>A0A937XIY8_UNCW3</name>
<organism evidence="1 2">
    <name type="scientific">candidate division WOR-3 bacterium</name>
    <dbReference type="NCBI Taxonomy" id="2052148"/>
    <lineage>
        <taxon>Bacteria</taxon>
        <taxon>Bacteria division WOR-3</taxon>
    </lineage>
</organism>
<reference evidence="1" key="1">
    <citation type="submission" date="2019-03" db="EMBL/GenBank/DDBJ databases">
        <title>Lake Tanganyika Metagenome-Assembled Genomes (MAGs).</title>
        <authorList>
            <person name="Tran P."/>
        </authorList>
    </citation>
    <scope>NUCLEOTIDE SEQUENCE</scope>
    <source>
        <strain evidence="1">K_DeepCast_150m_m2_040</strain>
    </source>
</reference>
<gene>
    <name evidence="1" type="ORF">FJY68_08875</name>
</gene>